<dbReference type="EMBL" id="JAMDLW010000004">
    <property type="protein sequence ID" value="MCY9519058.1"/>
    <property type="molecule type" value="Genomic_DNA"/>
</dbReference>
<dbReference type="PANTHER" id="PTHR40070:SF1">
    <property type="entry name" value="UPF0478 PROTEIN YTXG"/>
    <property type="match status" value="1"/>
</dbReference>
<dbReference type="RefSeq" id="WP_087435002.1">
    <property type="nucleotide sequence ID" value="NZ_JAMDLV010000003.1"/>
</dbReference>
<protein>
    <submittedName>
        <fullName evidence="2">DUF948 domain-containing protein</fullName>
    </submittedName>
</protein>
<dbReference type="PANTHER" id="PTHR40070">
    <property type="entry name" value="UPF0478 PROTEIN YTXG"/>
    <property type="match status" value="1"/>
</dbReference>
<organism evidence="2 3">
    <name type="scientific">Paenibacillus apiarius</name>
    <dbReference type="NCBI Taxonomy" id="46240"/>
    <lineage>
        <taxon>Bacteria</taxon>
        <taxon>Bacillati</taxon>
        <taxon>Bacillota</taxon>
        <taxon>Bacilli</taxon>
        <taxon>Bacillales</taxon>
        <taxon>Paenibacillaceae</taxon>
        <taxon>Paenibacillus</taxon>
    </lineage>
</organism>
<sequence length="219" mass="23252">MLVGISALIAAIAFVVLVVFLIQTLQSAKLSLDRAAKTLEEVQHTVELLSGDLQAITKNANHVTSELSEQMKKIEPVVDSVQHAGEALNEITLAAKQISVGLVNGVRKAAVRFERKPNGAAAPAEQHQSKPEPAPPSRHEAVPANKPPIQALTPGLPLSDALPQDPPAPDRPGHSETPAAAGQQAGSQGNQAQGAEANRDWRAWVDLGTKAWQLWRQGN</sequence>
<evidence type="ECO:0000256" key="1">
    <source>
        <dbReference type="SAM" id="MobiDB-lite"/>
    </source>
</evidence>
<dbReference type="InterPro" id="IPR009293">
    <property type="entry name" value="UPF0478"/>
</dbReference>
<reference evidence="2 3" key="1">
    <citation type="submission" date="2022-05" db="EMBL/GenBank/DDBJ databases">
        <title>Genome Sequencing of Bee-Associated Microbes.</title>
        <authorList>
            <person name="Dunlap C."/>
        </authorList>
    </citation>
    <scope>NUCLEOTIDE SEQUENCE [LARGE SCALE GENOMIC DNA]</scope>
    <source>
        <strain evidence="2 3">NRRL NRS-1438</strain>
    </source>
</reference>
<gene>
    <name evidence="2" type="ORF">M5X09_05090</name>
</gene>
<accession>A0ABT4DSH4</accession>
<proteinExistence type="predicted"/>
<evidence type="ECO:0000313" key="2">
    <source>
        <dbReference type="EMBL" id="MCY9519058.1"/>
    </source>
</evidence>
<feature type="region of interest" description="Disordered" evidence="1">
    <location>
        <begin position="117"/>
        <end position="202"/>
    </location>
</feature>
<comment type="caution">
    <text evidence="2">The sequence shown here is derived from an EMBL/GenBank/DDBJ whole genome shotgun (WGS) entry which is preliminary data.</text>
</comment>
<dbReference type="Proteomes" id="UP001207626">
    <property type="component" value="Unassembled WGS sequence"/>
</dbReference>
<name>A0ABT4DSH4_9BACL</name>
<feature type="compositionally biased region" description="Low complexity" evidence="1">
    <location>
        <begin position="179"/>
        <end position="196"/>
    </location>
</feature>
<evidence type="ECO:0000313" key="3">
    <source>
        <dbReference type="Proteomes" id="UP001207626"/>
    </source>
</evidence>
<dbReference type="Pfam" id="PF06103">
    <property type="entry name" value="DUF948"/>
    <property type="match status" value="1"/>
</dbReference>
<keyword evidence="3" id="KW-1185">Reference proteome</keyword>